<keyword evidence="1 4" id="KW-0479">Metal-binding</keyword>
<keyword evidence="3 4" id="KW-0440">LIM domain</keyword>
<gene>
    <name evidence="6" type="ORF">OTU49_016659</name>
</gene>
<evidence type="ECO:0000259" key="5">
    <source>
        <dbReference type="PROSITE" id="PS50023"/>
    </source>
</evidence>
<dbReference type="Proteomes" id="UP001445076">
    <property type="component" value="Unassembled WGS sequence"/>
</dbReference>
<name>A0AAW0Y5K9_CHEQU</name>
<organism evidence="6 7">
    <name type="scientific">Cherax quadricarinatus</name>
    <name type="common">Australian red claw crayfish</name>
    <dbReference type="NCBI Taxonomy" id="27406"/>
    <lineage>
        <taxon>Eukaryota</taxon>
        <taxon>Metazoa</taxon>
        <taxon>Ecdysozoa</taxon>
        <taxon>Arthropoda</taxon>
        <taxon>Crustacea</taxon>
        <taxon>Multicrustacea</taxon>
        <taxon>Malacostraca</taxon>
        <taxon>Eumalacostraca</taxon>
        <taxon>Eucarida</taxon>
        <taxon>Decapoda</taxon>
        <taxon>Pleocyemata</taxon>
        <taxon>Astacidea</taxon>
        <taxon>Parastacoidea</taxon>
        <taxon>Parastacidae</taxon>
        <taxon>Cherax</taxon>
    </lineage>
</organism>
<dbReference type="PANTHER" id="PTHR24206">
    <property type="entry name" value="OS06G0237300 PROTEIN"/>
    <property type="match status" value="1"/>
</dbReference>
<protein>
    <recommendedName>
        <fullName evidence="5">LIM zinc-binding domain-containing protein</fullName>
    </recommendedName>
</protein>
<dbReference type="Pfam" id="PF00412">
    <property type="entry name" value="LIM"/>
    <property type="match status" value="1"/>
</dbReference>
<proteinExistence type="predicted"/>
<evidence type="ECO:0000313" key="7">
    <source>
        <dbReference type="Proteomes" id="UP001445076"/>
    </source>
</evidence>
<sequence length="99" mass="11084">MADADTKTSRFGGTVEKCAKCNRTVYAMEKMEVAGRLMHKTCFRCCKCNSPLSVGRFSVGGGNLYCLTHYKQAFREKGTYDVFTPDNPCKGKWQPKAPE</sequence>
<evidence type="ECO:0000256" key="4">
    <source>
        <dbReference type="PROSITE-ProRule" id="PRU00125"/>
    </source>
</evidence>
<dbReference type="PROSITE" id="PS50023">
    <property type="entry name" value="LIM_DOMAIN_2"/>
    <property type="match status" value="1"/>
</dbReference>
<reference evidence="6" key="2">
    <citation type="submission" date="2024-01" db="EMBL/GenBank/DDBJ databases">
        <authorList>
            <person name="He J."/>
            <person name="Wang M."/>
            <person name="Zheng J."/>
            <person name="Liu Z."/>
        </authorList>
    </citation>
    <scope>NUCLEOTIDE SEQUENCE</scope>
    <source>
        <strain evidence="6">ZL_2023a</strain>
        <tissue evidence="6">Muscle</tissue>
    </source>
</reference>
<dbReference type="AlphaFoldDB" id="A0AAW0Y5K9"/>
<feature type="domain" description="LIM zinc-binding" evidence="5">
    <location>
        <begin position="16"/>
        <end position="76"/>
    </location>
</feature>
<keyword evidence="2 4" id="KW-0862">Zinc</keyword>
<dbReference type="FunFam" id="2.10.110.10:FF:000002">
    <property type="entry name" value="LIM domain and actin-binding 1"/>
    <property type="match status" value="1"/>
</dbReference>
<keyword evidence="7" id="KW-1185">Reference proteome</keyword>
<dbReference type="EMBL" id="JARKIK010000015">
    <property type="protein sequence ID" value="KAK8747176.1"/>
    <property type="molecule type" value="Genomic_DNA"/>
</dbReference>
<dbReference type="EMBL" id="JARKIK010000015">
    <property type="protein sequence ID" value="KAK8747175.1"/>
    <property type="molecule type" value="Genomic_DNA"/>
</dbReference>
<comment type="caution">
    <text evidence="6">The sequence shown here is derived from an EMBL/GenBank/DDBJ whole genome shotgun (WGS) entry which is preliminary data.</text>
</comment>
<dbReference type="SUPFAM" id="SSF57716">
    <property type="entry name" value="Glucocorticoid receptor-like (DNA-binding domain)"/>
    <property type="match status" value="2"/>
</dbReference>
<reference evidence="6 7" key="1">
    <citation type="journal article" date="2024" name="BMC Genomics">
        <title>Genome assembly of redclaw crayfish (Cherax quadricarinatus) provides insights into its immune adaptation and hypoxia tolerance.</title>
        <authorList>
            <person name="Liu Z."/>
            <person name="Zheng J."/>
            <person name="Li H."/>
            <person name="Fang K."/>
            <person name="Wang S."/>
            <person name="He J."/>
            <person name="Zhou D."/>
            <person name="Weng S."/>
            <person name="Chi M."/>
            <person name="Gu Z."/>
            <person name="He J."/>
            <person name="Li F."/>
            <person name="Wang M."/>
        </authorList>
    </citation>
    <scope>NUCLEOTIDE SEQUENCE [LARGE SCALE GENOMIC DNA]</scope>
    <source>
        <strain evidence="6">ZL_2023a</strain>
    </source>
</reference>
<dbReference type="SMART" id="SM00132">
    <property type="entry name" value="LIM"/>
    <property type="match status" value="1"/>
</dbReference>
<evidence type="ECO:0000256" key="1">
    <source>
        <dbReference type="ARBA" id="ARBA00022723"/>
    </source>
</evidence>
<evidence type="ECO:0000313" key="6">
    <source>
        <dbReference type="EMBL" id="KAK8747175.1"/>
    </source>
</evidence>
<evidence type="ECO:0000256" key="3">
    <source>
        <dbReference type="ARBA" id="ARBA00023038"/>
    </source>
</evidence>
<accession>A0AAW0Y5K9</accession>
<evidence type="ECO:0000256" key="2">
    <source>
        <dbReference type="ARBA" id="ARBA00022833"/>
    </source>
</evidence>
<dbReference type="Gene3D" id="2.10.110.10">
    <property type="entry name" value="Cysteine Rich Protein"/>
    <property type="match status" value="1"/>
</dbReference>
<dbReference type="InterPro" id="IPR001781">
    <property type="entry name" value="Znf_LIM"/>
</dbReference>
<dbReference type="GO" id="GO:0046872">
    <property type="term" value="F:metal ion binding"/>
    <property type="evidence" value="ECO:0007669"/>
    <property type="project" value="UniProtKB-KW"/>
</dbReference>